<comment type="caution">
    <text evidence="1">The sequence shown here is derived from an EMBL/GenBank/DDBJ whole genome shotgun (WGS) entry which is preliminary data.</text>
</comment>
<proteinExistence type="predicted"/>
<dbReference type="OrthoDB" id="3938867at2759"/>
<gene>
    <name evidence="1" type="ORF">DBV05_g10339</name>
</gene>
<keyword evidence="2" id="KW-1185">Reference proteome</keyword>
<name>A0A5N5D004_9PEZI</name>
<organism evidence="1 2">
    <name type="scientific">Lasiodiplodia theobromae</name>
    <dbReference type="NCBI Taxonomy" id="45133"/>
    <lineage>
        <taxon>Eukaryota</taxon>
        <taxon>Fungi</taxon>
        <taxon>Dikarya</taxon>
        <taxon>Ascomycota</taxon>
        <taxon>Pezizomycotina</taxon>
        <taxon>Dothideomycetes</taxon>
        <taxon>Dothideomycetes incertae sedis</taxon>
        <taxon>Botryosphaeriales</taxon>
        <taxon>Botryosphaeriaceae</taxon>
        <taxon>Lasiodiplodia</taxon>
    </lineage>
</organism>
<reference evidence="1 2" key="1">
    <citation type="journal article" date="2019" name="Sci. Rep.">
        <title>A multi-omics analysis of the grapevine pathogen Lasiodiplodia theobromae reveals that temperature affects the expression of virulence- and pathogenicity-related genes.</title>
        <authorList>
            <person name="Felix C."/>
            <person name="Meneses R."/>
            <person name="Goncalves M.F.M."/>
            <person name="Tilleman L."/>
            <person name="Duarte A.S."/>
            <person name="Jorrin-Novo J.V."/>
            <person name="Van de Peer Y."/>
            <person name="Deforce D."/>
            <person name="Van Nieuwerburgh F."/>
            <person name="Esteves A.C."/>
            <person name="Alves A."/>
        </authorList>
    </citation>
    <scope>NUCLEOTIDE SEQUENCE [LARGE SCALE GENOMIC DNA]</scope>
    <source>
        <strain evidence="1 2">LA-SOL3</strain>
    </source>
</reference>
<sequence length="229" mass="25963">MGTRNLTLVYYKGAWHIAQYGQWDGYPEGQGLTVLRFVANPENVSKLKAVIDAGNMLYEPTEEQVMAWHDERARAKREYYNHRSHVLISKIEDLEKEEANEPKVVPSVSRDTCAEILGLVANATEPVPIVKELSFIGDTLFCEWAYVVDLNEGAVEVYAGLYDAPKLIKEGAETRFVQDENFKDCEAFPDLVGKWMLDNLPSEHEFLGWFKKSECRDILGGCDAGEHEN</sequence>
<protein>
    <submittedName>
        <fullName evidence="1">Uncharacterized protein</fullName>
    </submittedName>
</protein>
<dbReference type="Proteomes" id="UP000325902">
    <property type="component" value="Unassembled WGS sequence"/>
</dbReference>
<evidence type="ECO:0000313" key="1">
    <source>
        <dbReference type="EMBL" id="KAB2570990.1"/>
    </source>
</evidence>
<dbReference type="AlphaFoldDB" id="A0A5N5D004"/>
<evidence type="ECO:0000313" key="2">
    <source>
        <dbReference type="Proteomes" id="UP000325902"/>
    </source>
</evidence>
<accession>A0A5N5D004</accession>
<dbReference type="EMBL" id="VCHE01000115">
    <property type="protein sequence ID" value="KAB2570990.1"/>
    <property type="molecule type" value="Genomic_DNA"/>
</dbReference>